<evidence type="ECO:0000313" key="5">
    <source>
        <dbReference type="Proteomes" id="UP000006556"/>
    </source>
</evidence>
<dbReference type="KEGG" id="pth:PTH_2852"/>
<dbReference type="NCBIfam" id="TIGR02889">
    <property type="entry name" value="spore_YpeB"/>
    <property type="match status" value="1"/>
</dbReference>
<organism evidence="4 5">
    <name type="scientific">Pelotomaculum thermopropionicum (strain DSM 13744 / JCM 10971 / SI)</name>
    <dbReference type="NCBI Taxonomy" id="370438"/>
    <lineage>
        <taxon>Bacteria</taxon>
        <taxon>Bacillati</taxon>
        <taxon>Bacillota</taxon>
        <taxon>Clostridia</taxon>
        <taxon>Eubacteriales</taxon>
        <taxon>Desulfotomaculaceae</taxon>
        <taxon>Pelotomaculum</taxon>
    </lineage>
</organism>
<dbReference type="HOGENOM" id="CLU_045803_0_0_9"/>
<name>A5CYA9_PELTS</name>
<evidence type="ECO:0000313" key="4">
    <source>
        <dbReference type="EMBL" id="BAF61033.1"/>
    </source>
</evidence>
<accession>A5CYA9</accession>
<dbReference type="InterPro" id="IPR014239">
    <property type="entry name" value="YpeB_PepSY1-2"/>
</dbReference>
<sequence>MRKWIVPVAAGLLVLTAVGLWGYGQHQANRSLENFLNNKYRRAFYDMTGQVQSLEVLLSKSLVASDPHLDKALLMEIRQQAAFAQSNLGQLPLNDVLAGRTAKFLTQVANYAESLARQLDGGGAIDGGHWETLNNLYEQSAELNRELQGMQYRVAQNNFYFGELLRQVRKNLQKPEENPAQADLQALDRQMQRYPALIYDGPFSEHLERAEPRALSGQAEISQEEAINAALAFLDRRPGVDYQAVVTGIANGRIPAYRVEVAPAGGGSDRTVLDVTRQGGRIAWMLNSRPVGEPALDLDQAGQKALKFLSDRGFGEMHPTYFMKHGNAVTFNFAAVQDGVTVYPDLVKVTVGLDDGQVTGVEATGYLMSHRPRQLPAARISPEKARAAINPRLEVSGGRLVLIPAGVDNEKLAYEFQGKLGEDTYLIYVNALDGREENVLKLVETPGGTLTM</sequence>
<protein>
    <submittedName>
        <fullName evidence="4">Hypothetical membrane protein</fullName>
    </submittedName>
</protein>
<feature type="domain" description="Sporulation protein YpeB PepSY1 and PepSY2" evidence="2">
    <location>
        <begin position="182"/>
        <end position="376"/>
    </location>
</feature>
<dbReference type="EMBL" id="AP009389">
    <property type="protein sequence ID" value="BAF61033.1"/>
    <property type="molecule type" value="Genomic_DNA"/>
</dbReference>
<feature type="domain" description="PepSY" evidence="1">
    <location>
        <begin position="379"/>
        <end position="438"/>
    </location>
</feature>
<keyword evidence="5" id="KW-1185">Reference proteome</keyword>
<dbReference type="AlphaFoldDB" id="A5CYA9"/>
<dbReference type="Pfam" id="PF03413">
    <property type="entry name" value="PepSY"/>
    <property type="match status" value="1"/>
</dbReference>
<evidence type="ECO:0000259" key="3">
    <source>
        <dbReference type="Pfam" id="PF20769"/>
    </source>
</evidence>
<evidence type="ECO:0000259" key="2">
    <source>
        <dbReference type="Pfam" id="PF14620"/>
    </source>
</evidence>
<dbReference type="Pfam" id="PF20769">
    <property type="entry name" value="YPEB_N"/>
    <property type="match status" value="1"/>
</dbReference>
<dbReference type="InterPro" id="IPR048402">
    <property type="entry name" value="YpeB_N"/>
</dbReference>
<dbReference type="eggNOG" id="COG2959">
    <property type="taxonomic scope" value="Bacteria"/>
</dbReference>
<dbReference type="Pfam" id="PF14620">
    <property type="entry name" value="YPEB_PepSY1-2"/>
    <property type="match status" value="1"/>
</dbReference>
<evidence type="ECO:0000259" key="1">
    <source>
        <dbReference type="Pfam" id="PF03413"/>
    </source>
</evidence>
<proteinExistence type="predicted"/>
<reference evidence="5" key="1">
    <citation type="journal article" date="2008" name="Genome Res.">
        <title>The genome of Pelotomaculum thermopropionicum reveals niche-associated evolution in anaerobic microbiota.</title>
        <authorList>
            <person name="Kosaka T."/>
            <person name="Kato S."/>
            <person name="Shimoyama T."/>
            <person name="Ishii S."/>
            <person name="Abe T."/>
            <person name="Watanabe K."/>
        </authorList>
    </citation>
    <scope>NUCLEOTIDE SEQUENCE [LARGE SCALE GENOMIC DNA]</scope>
    <source>
        <strain evidence="5">DSM 13744 / JCM 10971 / SI</strain>
    </source>
</reference>
<dbReference type="InterPro" id="IPR025711">
    <property type="entry name" value="PepSY"/>
</dbReference>
<dbReference type="STRING" id="370438.PTH_2852"/>
<dbReference type="Proteomes" id="UP000006556">
    <property type="component" value="Chromosome"/>
</dbReference>
<feature type="domain" description="Sporulation protein YpeB N-terminal" evidence="3">
    <location>
        <begin position="29"/>
        <end position="163"/>
    </location>
</feature>
<dbReference type="GO" id="GO:0009847">
    <property type="term" value="P:spore germination"/>
    <property type="evidence" value="ECO:0007669"/>
    <property type="project" value="InterPro"/>
</dbReference>
<gene>
    <name evidence="4" type="ordered locus">PTH_2852</name>
</gene>